<name>A0ABU6THP9_9FABA</name>
<sequence>MMNAKCFVLLLAQSKPVTLMASGTKNIPLFLSDEELARCSCDTTTVAAKADACMPMKKLEYVDDFGVMMSFFSGIESLPVTQRRRSLR</sequence>
<evidence type="ECO:0000313" key="2">
    <source>
        <dbReference type="Proteomes" id="UP001341840"/>
    </source>
</evidence>
<dbReference type="EMBL" id="JASCZI010090952">
    <property type="protein sequence ID" value="MED6148030.1"/>
    <property type="molecule type" value="Genomic_DNA"/>
</dbReference>
<protein>
    <submittedName>
        <fullName evidence="1">Uncharacterized protein</fullName>
    </submittedName>
</protein>
<comment type="caution">
    <text evidence="1">The sequence shown here is derived from an EMBL/GenBank/DDBJ whole genome shotgun (WGS) entry which is preliminary data.</text>
</comment>
<accession>A0ABU6THP9</accession>
<proteinExistence type="predicted"/>
<dbReference type="Proteomes" id="UP001341840">
    <property type="component" value="Unassembled WGS sequence"/>
</dbReference>
<evidence type="ECO:0000313" key="1">
    <source>
        <dbReference type="EMBL" id="MED6148030.1"/>
    </source>
</evidence>
<keyword evidence="2" id="KW-1185">Reference proteome</keyword>
<reference evidence="1 2" key="1">
    <citation type="journal article" date="2023" name="Plants (Basel)">
        <title>Bridging the Gap: Combining Genomics and Transcriptomics Approaches to Understand Stylosanthes scabra, an Orphan Legume from the Brazilian Caatinga.</title>
        <authorList>
            <person name="Ferreira-Neto J.R.C."/>
            <person name="da Silva M.D."/>
            <person name="Binneck E."/>
            <person name="de Melo N.F."/>
            <person name="da Silva R.H."/>
            <person name="de Melo A.L.T.M."/>
            <person name="Pandolfi V."/>
            <person name="Bustamante F.O."/>
            <person name="Brasileiro-Vidal A.C."/>
            <person name="Benko-Iseppon A.M."/>
        </authorList>
    </citation>
    <scope>NUCLEOTIDE SEQUENCE [LARGE SCALE GENOMIC DNA]</scope>
    <source>
        <tissue evidence="1">Leaves</tissue>
    </source>
</reference>
<organism evidence="1 2">
    <name type="scientific">Stylosanthes scabra</name>
    <dbReference type="NCBI Taxonomy" id="79078"/>
    <lineage>
        <taxon>Eukaryota</taxon>
        <taxon>Viridiplantae</taxon>
        <taxon>Streptophyta</taxon>
        <taxon>Embryophyta</taxon>
        <taxon>Tracheophyta</taxon>
        <taxon>Spermatophyta</taxon>
        <taxon>Magnoliopsida</taxon>
        <taxon>eudicotyledons</taxon>
        <taxon>Gunneridae</taxon>
        <taxon>Pentapetalae</taxon>
        <taxon>rosids</taxon>
        <taxon>fabids</taxon>
        <taxon>Fabales</taxon>
        <taxon>Fabaceae</taxon>
        <taxon>Papilionoideae</taxon>
        <taxon>50 kb inversion clade</taxon>
        <taxon>dalbergioids sensu lato</taxon>
        <taxon>Dalbergieae</taxon>
        <taxon>Pterocarpus clade</taxon>
        <taxon>Stylosanthes</taxon>
    </lineage>
</organism>
<gene>
    <name evidence="1" type="ORF">PIB30_049365</name>
</gene>